<organism evidence="1 2">
    <name type="scientific">Cyanomargarita calcarea GSE-NOS-MK-12-04C</name>
    <dbReference type="NCBI Taxonomy" id="2839659"/>
    <lineage>
        <taxon>Bacteria</taxon>
        <taxon>Bacillati</taxon>
        <taxon>Cyanobacteriota</taxon>
        <taxon>Cyanophyceae</taxon>
        <taxon>Nostocales</taxon>
        <taxon>Cyanomargaritaceae</taxon>
        <taxon>Cyanomargarita</taxon>
    </lineage>
</organism>
<dbReference type="AlphaFoldDB" id="A0A951UUB1"/>
<name>A0A951UUB1_9CYAN</name>
<protein>
    <submittedName>
        <fullName evidence="1">Uncharacterized protein</fullName>
    </submittedName>
</protein>
<gene>
    <name evidence="1" type="ORF">KME60_19905</name>
</gene>
<dbReference type="Proteomes" id="UP000729701">
    <property type="component" value="Unassembled WGS sequence"/>
</dbReference>
<reference evidence="1" key="2">
    <citation type="journal article" date="2022" name="Microbiol. Resour. Announc.">
        <title>Metagenome Sequencing to Explore Phylogenomics of Terrestrial Cyanobacteria.</title>
        <authorList>
            <person name="Ward R.D."/>
            <person name="Stajich J.E."/>
            <person name="Johansen J.R."/>
            <person name="Huntemann M."/>
            <person name="Clum A."/>
            <person name="Foster B."/>
            <person name="Foster B."/>
            <person name="Roux S."/>
            <person name="Palaniappan K."/>
            <person name="Varghese N."/>
            <person name="Mukherjee S."/>
            <person name="Reddy T.B.K."/>
            <person name="Daum C."/>
            <person name="Copeland A."/>
            <person name="Chen I.A."/>
            <person name="Ivanova N.N."/>
            <person name="Kyrpides N.C."/>
            <person name="Shapiro N."/>
            <person name="Eloe-Fadrosh E.A."/>
            <person name="Pietrasiak N."/>
        </authorList>
    </citation>
    <scope>NUCLEOTIDE SEQUENCE</scope>
    <source>
        <strain evidence="1">GSE-NOS-MK-12-04C</strain>
    </source>
</reference>
<accession>A0A951UUB1</accession>
<sequence>MPLVTIPKRYLVSEDEESLGLDLPESFLVSLQRDYGKVKKAKGILHHNKEAMLAHLDAIRGEWE</sequence>
<evidence type="ECO:0000313" key="2">
    <source>
        <dbReference type="Proteomes" id="UP000729701"/>
    </source>
</evidence>
<reference evidence="1" key="1">
    <citation type="submission" date="2021-05" db="EMBL/GenBank/DDBJ databases">
        <authorList>
            <person name="Pietrasiak N."/>
            <person name="Ward R."/>
            <person name="Stajich J.E."/>
            <person name="Kurbessoian T."/>
        </authorList>
    </citation>
    <scope>NUCLEOTIDE SEQUENCE</scope>
    <source>
        <strain evidence="1">GSE-NOS-MK-12-04C</strain>
    </source>
</reference>
<evidence type="ECO:0000313" key="1">
    <source>
        <dbReference type="EMBL" id="MBW4669612.1"/>
    </source>
</evidence>
<dbReference type="EMBL" id="JAHHGZ010000022">
    <property type="protein sequence ID" value="MBW4669612.1"/>
    <property type="molecule type" value="Genomic_DNA"/>
</dbReference>
<proteinExistence type="predicted"/>
<comment type="caution">
    <text evidence="1">The sequence shown here is derived from an EMBL/GenBank/DDBJ whole genome shotgun (WGS) entry which is preliminary data.</text>
</comment>